<evidence type="ECO:0000313" key="4">
    <source>
        <dbReference type="Proteomes" id="UP001597417"/>
    </source>
</evidence>
<feature type="region of interest" description="Disordered" evidence="1">
    <location>
        <begin position="139"/>
        <end position="162"/>
    </location>
</feature>
<feature type="transmembrane region" description="Helical" evidence="2">
    <location>
        <begin position="86"/>
        <end position="105"/>
    </location>
</feature>
<keyword evidence="2" id="KW-1133">Transmembrane helix</keyword>
<organism evidence="3 4">
    <name type="scientific">Amycolatopsis pigmentata</name>
    <dbReference type="NCBI Taxonomy" id="450801"/>
    <lineage>
        <taxon>Bacteria</taxon>
        <taxon>Bacillati</taxon>
        <taxon>Actinomycetota</taxon>
        <taxon>Actinomycetes</taxon>
        <taxon>Pseudonocardiales</taxon>
        <taxon>Pseudonocardiaceae</taxon>
        <taxon>Amycolatopsis</taxon>
    </lineage>
</organism>
<dbReference type="RefSeq" id="WP_378262625.1">
    <property type="nucleotide sequence ID" value="NZ_JBHUKR010000004.1"/>
</dbReference>
<feature type="transmembrane region" description="Helical" evidence="2">
    <location>
        <begin position="55"/>
        <end position="80"/>
    </location>
</feature>
<dbReference type="EMBL" id="JBHUKR010000004">
    <property type="protein sequence ID" value="MFD2416164.1"/>
    <property type="molecule type" value="Genomic_DNA"/>
</dbReference>
<dbReference type="InterPro" id="IPR045713">
    <property type="entry name" value="DUF6069"/>
</dbReference>
<accession>A0ABW5FNJ1</accession>
<keyword evidence="2" id="KW-0472">Membrane</keyword>
<dbReference type="Proteomes" id="UP001597417">
    <property type="component" value="Unassembled WGS sequence"/>
</dbReference>
<name>A0ABW5FNJ1_9PSEU</name>
<evidence type="ECO:0000256" key="1">
    <source>
        <dbReference type="SAM" id="MobiDB-lite"/>
    </source>
</evidence>
<reference evidence="4" key="1">
    <citation type="journal article" date="2019" name="Int. J. Syst. Evol. Microbiol.">
        <title>The Global Catalogue of Microorganisms (GCM) 10K type strain sequencing project: providing services to taxonomists for standard genome sequencing and annotation.</title>
        <authorList>
            <consortium name="The Broad Institute Genomics Platform"/>
            <consortium name="The Broad Institute Genome Sequencing Center for Infectious Disease"/>
            <person name="Wu L."/>
            <person name="Ma J."/>
        </authorList>
    </citation>
    <scope>NUCLEOTIDE SEQUENCE [LARGE SCALE GENOMIC DNA]</scope>
    <source>
        <strain evidence="4">CGMCC 4.7645</strain>
    </source>
</reference>
<comment type="caution">
    <text evidence="3">The sequence shown here is derived from an EMBL/GenBank/DDBJ whole genome shotgun (WGS) entry which is preliminary data.</text>
</comment>
<keyword evidence="2" id="KW-0812">Transmembrane</keyword>
<protein>
    <submittedName>
        <fullName evidence="3">DUF6069 family protein</fullName>
    </submittedName>
</protein>
<dbReference type="Pfam" id="PF19545">
    <property type="entry name" value="DUF6069"/>
    <property type="match status" value="1"/>
</dbReference>
<evidence type="ECO:0000256" key="2">
    <source>
        <dbReference type="SAM" id="Phobius"/>
    </source>
</evidence>
<feature type="transmembrane region" description="Helical" evidence="2">
    <location>
        <begin position="117"/>
        <end position="138"/>
    </location>
</feature>
<sequence length="162" mass="16783">MESREIDPGRLWAGGALVALVAALVAVAGLLVARGLFGVAVLAPKGRGIWGNANTLTYALVAAAAALAAMGLMHLLLVAAPAPEQFFGWIMALVTLIAAVLPLTLTVDTAAKWATALINIAIGAVIAFLVSTVAGNAYRPRTPPPPPPDDTLQYPESPYYRE</sequence>
<proteinExistence type="predicted"/>
<keyword evidence="4" id="KW-1185">Reference proteome</keyword>
<feature type="transmembrane region" description="Helical" evidence="2">
    <location>
        <begin position="12"/>
        <end position="43"/>
    </location>
</feature>
<evidence type="ECO:0000313" key="3">
    <source>
        <dbReference type="EMBL" id="MFD2416164.1"/>
    </source>
</evidence>
<gene>
    <name evidence="3" type="ORF">ACFSXZ_07475</name>
</gene>